<sequence>MDNAAATDDPGGIAASITTLLKFLDDRDLTAHMAAAEAAFVGATSESSASVVHDHAFSEDLLDAALAVRARLGRINDVIHATVIARTLPLILEPGEHVIVRPSLAAGNDRTRPFDLETDRRIAEFKVSQWKGADTMRKRGVFADMVHLALDDSDRKAEMYVVGPRPIKFLRGSNTTAESALGRSSPHTRERFAKRFGPADAVTIRGFTSGVGAHIKLIDLTTLFPVLDLPAELL</sequence>
<organism evidence="1 2">
    <name type="scientific">Antrihabitans stalactiti</name>
    <dbReference type="NCBI Taxonomy" id="2584121"/>
    <lineage>
        <taxon>Bacteria</taxon>
        <taxon>Bacillati</taxon>
        <taxon>Actinomycetota</taxon>
        <taxon>Actinomycetes</taxon>
        <taxon>Mycobacteriales</taxon>
        <taxon>Nocardiaceae</taxon>
        <taxon>Antrihabitans</taxon>
    </lineage>
</organism>
<proteinExistence type="predicted"/>
<evidence type="ECO:0000313" key="1">
    <source>
        <dbReference type="EMBL" id="NMN97842.1"/>
    </source>
</evidence>
<name>A0A848KMG0_9NOCA</name>
<dbReference type="AlphaFoldDB" id="A0A848KMG0"/>
<accession>A0A848KMG0</accession>
<evidence type="ECO:0000313" key="2">
    <source>
        <dbReference type="Proteomes" id="UP000535543"/>
    </source>
</evidence>
<reference evidence="1 2" key="2">
    <citation type="submission" date="2020-06" db="EMBL/GenBank/DDBJ databases">
        <title>Antribacter stalactiti gen. nov., sp. nov., a new member of the family Nacardiaceae isolated from a cave.</title>
        <authorList>
            <person name="Kim I.S."/>
        </authorList>
    </citation>
    <scope>NUCLEOTIDE SEQUENCE [LARGE SCALE GENOMIC DNA]</scope>
    <source>
        <strain evidence="1 2">YC2-7</strain>
    </source>
</reference>
<comment type="caution">
    <text evidence="1">The sequence shown here is derived from an EMBL/GenBank/DDBJ whole genome shotgun (WGS) entry which is preliminary data.</text>
</comment>
<dbReference type="RefSeq" id="WP_169591081.1">
    <property type="nucleotide sequence ID" value="NZ_VCQU01000008.1"/>
</dbReference>
<keyword evidence="2" id="KW-1185">Reference proteome</keyword>
<dbReference type="Proteomes" id="UP000535543">
    <property type="component" value="Unassembled WGS sequence"/>
</dbReference>
<dbReference type="EMBL" id="VCQU01000008">
    <property type="protein sequence ID" value="NMN97842.1"/>
    <property type="molecule type" value="Genomic_DNA"/>
</dbReference>
<protein>
    <submittedName>
        <fullName evidence="1">PE-PGRS family protein</fullName>
    </submittedName>
</protein>
<gene>
    <name evidence="1" type="ORF">FGL95_22650</name>
</gene>
<reference evidence="1 2" key="1">
    <citation type="submission" date="2019-05" db="EMBL/GenBank/DDBJ databases">
        <authorList>
            <person name="Lee S.D."/>
        </authorList>
    </citation>
    <scope>NUCLEOTIDE SEQUENCE [LARGE SCALE GENOMIC DNA]</scope>
    <source>
        <strain evidence="1 2">YC2-7</strain>
    </source>
</reference>